<gene>
    <name evidence="6" type="ORF">D9619_007311</name>
</gene>
<dbReference type="Gene3D" id="6.10.140.2220">
    <property type="match status" value="1"/>
</dbReference>
<dbReference type="EMBL" id="JAACJJ010000043">
    <property type="protein sequence ID" value="KAF5315405.1"/>
    <property type="molecule type" value="Genomic_DNA"/>
</dbReference>
<evidence type="ECO:0000256" key="2">
    <source>
        <dbReference type="ARBA" id="ARBA00022771"/>
    </source>
</evidence>
<sequence length="428" mass="48064">MAVIDISREDILIILESMGIKLGDNNKIPLDQLEMRLDKALDASQQITELFATQKHVNPDTLSKWSPDKPLFEATARYNAAEALKAGAITRPKKAERATREDTFKELRQTIWAVAFACEGNAPAIFLINKDQQNAIFIRVTGVHELPGQNELQTETPLFYLVFSEITPTAETTMAEHIKRLSNGDNAEMVPIGNLESYLLLRLLRKNAKRLDPSYRHSAGENTPNKILIASSFLLPLNSLSQQTLGATKLSDSGCYVCGNKTNSRCQGCFIATYCSKECQVGDWKTHKVACKSLRGGTWHRITLGDLTQRGPGLMSTHHAQVINFTHLGTGGVRSQSVDGNSSNPHRDRIFLAKFQVPLSCSKPTQMLVYDRQRSIQRNWHRSSGTPELFDKAVDIIGKRLKFYRWVRYVEGDQYEICLDRTPADPAW</sequence>
<evidence type="ECO:0000313" key="6">
    <source>
        <dbReference type="EMBL" id="KAF5315405.1"/>
    </source>
</evidence>
<name>A0A8H5B2L1_9AGAR</name>
<reference evidence="6 7" key="1">
    <citation type="journal article" date="2020" name="ISME J.">
        <title>Uncovering the hidden diversity of litter-decomposition mechanisms in mushroom-forming fungi.</title>
        <authorList>
            <person name="Floudas D."/>
            <person name="Bentzer J."/>
            <person name="Ahren D."/>
            <person name="Johansson T."/>
            <person name="Persson P."/>
            <person name="Tunlid A."/>
        </authorList>
    </citation>
    <scope>NUCLEOTIDE SEQUENCE [LARGE SCALE GENOMIC DNA]</scope>
    <source>
        <strain evidence="6 7">CBS 101986</strain>
    </source>
</reference>
<evidence type="ECO:0000256" key="1">
    <source>
        <dbReference type="ARBA" id="ARBA00022723"/>
    </source>
</evidence>
<evidence type="ECO:0000313" key="7">
    <source>
        <dbReference type="Proteomes" id="UP000567179"/>
    </source>
</evidence>
<keyword evidence="7" id="KW-1185">Reference proteome</keyword>
<feature type="domain" description="MYND-type" evidence="5">
    <location>
        <begin position="255"/>
        <end position="291"/>
    </location>
</feature>
<keyword evidence="2 4" id="KW-0863">Zinc-finger</keyword>
<dbReference type="AlphaFoldDB" id="A0A8H5B2L1"/>
<accession>A0A8H5B2L1</accession>
<protein>
    <recommendedName>
        <fullName evidence="5">MYND-type domain-containing protein</fullName>
    </recommendedName>
</protein>
<comment type="caution">
    <text evidence="6">The sequence shown here is derived from an EMBL/GenBank/DDBJ whole genome shotgun (WGS) entry which is preliminary data.</text>
</comment>
<dbReference type="InterPro" id="IPR002893">
    <property type="entry name" value="Znf_MYND"/>
</dbReference>
<organism evidence="6 7">
    <name type="scientific">Psilocybe cf. subviscida</name>
    <dbReference type="NCBI Taxonomy" id="2480587"/>
    <lineage>
        <taxon>Eukaryota</taxon>
        <taxon>Fungi</taxon>
        <taxon>Dikarya</taxon>
        <taxon>Basidiomycota</taxon>
        <taxon>Agaricomycotina</taxon>
        <taxon>Agaricomycetes</taxon>
        <taxon>Agaricomycetidae</taxon>
        <taxon>Agaricales</taxon>
        <taxon>Agaricineae</taxon>
        <taxon>Strophariaceae</taxon>
        <taxon>Psilocybe</taxon>
    </lineage>
</organism>
<dbReference type="GO" id="GO:0008270">
    <property type="term" value="F:zinc ion binding"/>
    <property type="evidence" value="ECO:0007669"/>
    <property type="project" value="UniProtKB-KW"/>
</dbReference>
<evidence type="ECO:0000256" key="3">
    <source>
        <dbReference type="ARBA" id="ARBA00022833"/>
    </source>
</evidence>
<dbReference type="PROSITE" id="PS50865">
    <property type="entry name" value="ZF_MYND_2"/>
    <property type="match status" value="1"/>
</dbReference>
<keyword evidence="3" id="KW-0862">Zinc</keyword>
<evidence type="ECO:0000259" key="5">
    <source>
        <dbReference type="PROSITE" id="PS50865"/>
    </source>
</evidence>
<keyword evidence="1" id="KW-0479">Metal-binding</keyword>
<dbReference type="SUPFAM" id="SSF144232">
    <property type="entry name" value="HIT/MYND zinc finger-like"/>
    <property type="match status" value="1"/>
</dbReference>
<dbReference type="Proteomes" id="UP000567179">
    <property type="component" value="Unassembled WGS sequence"/>
</dbReference>
<dbReference type="PROSITE" id="PS01360">
    <property type="entry name" value="ZF_MYND_1"/>
    <property type="match status" value="1"/>
</dbReference>
<dbReference type="OrthoDB" id="341421at2759"/>
<dbReference type="Pfam" id="PF01753">
    <property type="entry name" value="zf-MYND"/>
    <property type="match status" value="1"/>
</dbReference>
<evidence type="ECO:0000256" key="4">
    <source>
        <dbReference type="PROSITE-ProRule" id="PRU00134"/>
    </source>
</evidence>
<proteinExistence type="predicted"/>